<dbReference type="OrthoDB" id="6991898at2"/>
<organism evidence="2 3">
    <name type="scientific">Permianibacter aggregans</name>
    <dbReference type="NCBI Taxonomy" id="1510150"/>
    <lineage>
        <taxon>Bacteria</taxon>
        <taxon>Pseudomonadati</taxon>
        <taxon>Pseudomonadota</taxon>
        <taxon>Gammaproteobacteria</taxon>
        <taxon>Pseudomonadales</taxon>
        <taxon>Pseudomonadaceae</taxon>
        <taxon>Permianibacter</taxon>
    </lineage>
</organism>
<proteinExistence type="predicted"/>
<reference evidence="2 3" key="1">
    <citation type="submission" date="2019-03" db="EMBL/GenBank/DDBJ databases">
        <title>Genomic Encyclopedia of Type Strains, Phase IV (KMG-IV): sequencing the most valuable type-strain genomes for metagenomic binning, comparative biology and taxonomic classification.</title>
        <authorList>
            <person name="Goeker M."/>
        </authorList>
    </citation>
    <scope>NUCLEOTIDE SEQUENCE [LARGE SCALE GENOMIC DNA]</scope>
    <source>
        <strain evidence="2 3">DSM 103792</strain>
    </source>
</reference>
<evidence type="ECO:0000313" key="2">
    <source>
        <dbReference type="EMBL" id="TDQ51269.1"/>
    </source>
</evidence>
<dbReference type="Pfam" id="PF00027">
    <property type="entry name" value="cNMP_binding"/>
    <property type="match status" value="1"/>
</dbReference>
<comment type="caution">
    <text evidence="2">The sequence shown here is derived from an EMBL/GenBank/DDBJ whole genome shotgun (WGS) entry which is preliminary data.</text>
</comment>
<dbReference type="CDD" id="cd00038">
    <property type="entry name" value="CAP_ED"/>
    <property type="match status" value="1"/>
</dbReference>
<dbReference type="PRINTS" id="PR00103">
    <property type="entry name" value="CAMPKINASE"/>
</dbReference>
<dbReference type="EMBL" id="SNYM01000001">
    <property type="protein sequence ID" value="TDQ51269.1"/>
    <property type="molecule type" value="Genomic_DNA"/>
</dbReference>
<dbReference type="InterPro" id="IPR050397">
    <property type="entry name" value="Env_Response_Regulators"/>
</dbReference>
<dbReference type="PANTHER" id="PTHR24567:SF74">
    <property type="entry name" value="HTH-TYPE TRANSCRIPTIONAL REGULATOR ARCR"/>
    <property type="match status" value="1"/>
</dbReference>
<dbReference type="Gene3D" id="2.60.120.10">
    <property type="entry name" value="Jelly Rolls"/>
    <property type="match status" value="1"/>
</dbReference>
<gene>
    <name evidence="2" type="ORF">EV696_101242</name>
</gene>
<keyword evidence="3" id="KW-1185">Reference proteome</keyword>
<dbReference type="SUPFAM" id="SSF51206">
    <property type="entry name" value="cAMP-binding domain-like"/>
    <property type="match status" value="1"/>
</dbReference>
<evidence type="ECO:0000313" key="3">
    <source>
        <dbReference type="Proteomes" id="UP000295375"/>
    </source>
</evidence>
<evidence type="ECO:0000259" key="1">
    <source>
        <dbReference type="PROSITE" id="PS50042"/>
    </source>
</evidence>
<protein>
    <submittedName>
        <fullName evidence="2">Cyclic nucleotide-binding protein</fullName>
    </submittedName>
</protein>
<dbReference type="AlphaFoldDB" id="A0A4R6UYT6"/>
<dbReference type="SMART" id="SM00100">
    <property type="entry name" value="cNMP"/>
    <property type="match status" value="1"/>
</dbReference>
<dbReference type="InterPro" id="IPR000595">
    <property type="entry name" value="cNMP-bd_dom"/>
</dbReference>
<dbReference type="GO" id="GO:0005829">
    <property type="term" value="C:cytosol"/>
    <property type="evidence" value="ECO:0007669"/>
    <property type="project" value="TreeGrafter"/>
</dbReference>
<dbReference type="RefSeq" id="WP_133587119.1">
    <property type="nucleotide sequence ID" value="NZ_CP037953.1"/>
</dbReference>
<dbReference type="PROSITE" id="PS50042">
    <property type="entry name" value="CNMP_BINDING_3"/>
    <property type="match status" value="1"/>
</dbReference>
<feature type="domain" description="Cyclic nucleotide-binding" evidence="1">
    <location>
        <begin position="153"/>
        <end position="249"/>
    </location>
</feature>
<dbReference type="Proteomes" id="UP000295375">
    <property type="component" value="Unassembled WGS sequence"/>
</dbReference>
<sequence>MIPLIEPSVSLQAATNHLEQSAAVLCSLVSHPWQDLTLSEHSAADLRFDGLMLCWIEDGNAVVRGQNKRLLVLEPGDLFVAGDFLQGGSDLQLSWDGPLRLRVLYDKDWQLMCSADPRLPAAYNQWQQRTRLFLLSLLAQHVTPTPSPHTGFRRFHQGETIINEGEAAEFVYTLLEGRAEVFAADVKVGDIGTDEIFGAMAALAGTPRSATVKAATDCQVMMVARDEFYLLVNSHPQLFINLLRDMARVIVSLNEKVVSLKGR</sequence>
<dbReference type="PANTHER" id="PTHR24567">
    <property type="entry name" value="CRP FAMILY TRANSCRIPTIONAL REGULATORY PROTEIN"/>
    <property type="match status" value="1"/>
</dbReference>
<dbReference type="InterPro" id="IPR014710">
    <property type="entry name" value="RmlC-like_jellyroll"/>
</dbReference>
<dbReference type="InterPro" id="IPR018490">
    <property type="entry name" value="cNMP-bd_dom_sf"/>
</dbReference>
<dbReference type="GO" id="GO:0003700">
    <property type="term" value="F:DNA-binding transcription factor activity"/>
    <property type="evidence" value="ECO:0007669"/>
    <property type="project" value="TreeGrafter"/>
</dbReference>
<accession>A0A4R6UYT6</accession>
<name>A0A4R6UYT6_9GAMM</name>